<dbReference type="RefSeq" id="WP_009560140.1">
    <property type="nucleotide sequence ID" value="NZ_AYZN01000001.1"/>
</dbReference>
<proteinExistence type="predicted"/>
<keyword evidence="1" id="KW-0472">Membrane</keyword>
<keyword evidence="1" id="KW-0812">Transmembrane</keyword>
<dbReference type="EMBL" id="CAKD01000023">
    <property type="protein sequence ID" value="CCI85588.1"/>
    <property type="molecule type" value="Genomic_DNA"/>
</dbReference>
<organism evidence="2 3">
    <name type="scientific">Lactobacillus pasteurii DSM 23907 = CRBIP 24.76</name>
    <dbReference type="NCBI Taxonomy" id="1423790"/>
    <lineage>
        <taxon>Bacteria</taxon>
        <taxon>Bacillati</taxon>
        <taxon>Bacillota</taxon>
        <taxon>Bacilli</taxon>
        <taxon>Lactobacillales</taxon>
        <taxon>Lactobacillaceae</taxon>
        <taxon>Lactobacillus</taxon>
    </lineage>
</organism>
<sequence length="318" mass="37258">MNLRKIFLTLLILLSFLGMGITLSNIQSQEADQLLETHGLSNNTRYFYTDKKTTIRSFLKYLHKNFKNSQIQVHFNNRYEKDQVLVWANKSIVAQPTDNGRYFTMDDFNSMVTVAVLGPDSNINTTTSQNNKYIIYDNRYYSVIGTFKRYKQIDQYRYYMTTGINQENSTDSLANYRVSIDASARVLKAVSKHYKVSLKYPGFVIRHKSRKYSIIQELILIVLLSLVGIIGNVIIAMLHWKQAKLTRLRGDLLRNWLINRSSRYLLVELLLMLGSYFILVWKAFFERPEYLIALLSLNLVILIISYMTTIFVMKRKEK</sequence>
<feature type="transmembrane region" description="Helical" evidence="1">
    <location>
        <begin position="218"/>
        <end position="240"/>
    </location>
</feature>
<protein>
    <recommendedName>
        <fullName evidence="4">MacB-like periplasmic core domain-containing protein</fullName>
    </recommendedName>
</protein>
<name>I7LE91_9LACO</name>
<gene>
    <name evidence="2" type="ORF">BN53_05750</name>
</gene>
<feature type="transmembrane region" description="Helical" evidence="1">
    <location>
        <begin position="264"/>
        <end position="284"/>
    </location>
</feature>
<reference evidence="2 3" key="1">
    <citation type="submission" date="2012-06" db="EMBL/GenBank/DDBJ databases">
        <title>Draft Genome Sequence of Lactobacillus pasteurii CRBIP 24.76T.</title>
        <authorList>
            <person name="Cousin S."/>
            <person name="Bouchier C."/>
            <person name="Loux V."/>
            <person name="Ma L."/>
            <person name="Creno S."/>
            <person name="Bizet C."/>
            <person name="Clermont D."/>
        </authorList>
    </citation>
    <scope>NUCLEOTIDE SEQUENCE [LARGE SCALE GENOMIC DNA]</scope>
    <source>
        <strain evidence="3">CRBIP 24.76T</strain>
    </source>
</reference>
<accession>I7LE91</accession>
<dbReference type="eggNOG" id="ENOG5033H40">
    <property type="taxonomic scope" value="Bacteria"/>
</dbReference>
<dbReference type="AlphaFoldDB" id="I7LE91"/>
<keyword evidence="3" id="KW-1185">Reference proteome</keyword>
<comment type="caution">
    <text evidence="2">The sequence shown here is derived from an EMBL/GenBank/DDBJ whole genome shotgun (WGS) entry which is preliminary data.</text>
</comment>
<dbReference type="PATRIC" id="fig|1423790.3.peg.246"/>
<evidence type="ECO:0000313" key="2">
    <source>
        <dbReference type="EMBL" id="CCI85588.1"/>
    </source>
</evidence>
<evidence type="ECO:0000256" key="1">
    <source>
        <dbReference type="SAM" id="Phobius"/>
    </source>
</evidence>
<dbReference type="OrthoDB" id="2317714at2"/>
<evidence type="ECO:0008006" key="4">
    <source>
        <dbReference type="Google" id="ProtNLM"/>
    </source>
</evidence>
<evidence type="ECO:0000313" key="3">
    <source>
        <dbReference type="Proteomes" id="UP000009311"/>
    </source>
</evidence>
<keyword evidence="1" id="KW-1133">Transmembrane helix</keyword>
<dbReference type="STRING" id="1423790.BN53_05750"/>
<dbReference type="Proteomes" id="UP000009311">
    <property type="component" value="Unassembled WGS sequence"/>
</dbReference>
<feature type="transmembrane region" description="Helical" evidence="1">
    <location>
        <begin position="290"/>
        <end position="313"/>
    </location>
</feature>